<feature type="region of interest" description="Disordered" evidence="1">
    <location>
        <begin position="131"/>
        <end position="168"/>
    </location>
</feature>
<comment type="caution">
    <text evidence="3">The sequence shown here is derived from an EMBL/GenBank/DDBJ whole genome shotgun (WGS) entry which is preliminary data.</text>
</comment>
<accession>A0ABR7R3I1</accession>
<protein>
    <submittedName>
        <fullName evidence="3">YsnF/AvaK domain-containing protein</fullName>
    </submittedName>
</protein>
<dbReference type="EMBL" id="JACTUZ010000009">
    <property type="protein sequence ID" value="MBC9176175.1"/>
    <property type="molecule type" value="Genomic_DNA"/>
</dbReference>
<dbReference type="InterPro" id="IPR019060">
    <property type="entry name" value="DUF2382"/>
</dbReference>
<evidence type="ECO:0000259" key="2">
    <source>
        <dbReference type="Pfam" id="PF09557"/>
    </source>
</evidence>
<proteinExistence type="predicted"/>
<dbReference type="RefSeq" id="WP_187777340.1">
    <property type="nucleotide sequence ID" value="NZ_JACTUZ010000009.1"/>
</dbReference>
<feature type="compositionally biased region" description="Polar residues" evidence="1">
    <location>
        <begin position="157"/>
        <end position="168"/>
    </location>
</feature>
<sequence>MSPDRNTGGRGGSTAAPSGEREAAEPVEQMIPLAKEVLRVGQRTVETGRVRVSVTTETAEETVRESLRTRRAEVQRVMLGHEVREAPQAREEDGVLVIPVVEEILVVEKRLVLKEEIRLRFVDTEETVEQTVERRVQRATVARTPPQEAGEPAPGTATMNGNNEEPKP</sequence>
<name>A0ABR7R3I1_9PROT</name>
<feature type="region of interest" description="Disordered" evidence="1">
    <location>
        <begin position="1"/>
        <end position="28"/>
    </location>
</feature>
<feature type="domain" description="DUF2382" evidence="2">
    <location>
        <begin position="31"/>
        <end position="140"/>
    </location>
</feature>
<keyword evidence="4" id="KW-1185">Reference proteome</keyword>
<evidence type="ECO:0000313" key="4">
    <source>
        <dbReference type="Proteomes" id="UP000603940"/>
    </source>
</evidence>
<dbReference type="Pfam" id="PF09557">
    <property type="entry name" value="DUF2382"/>
    <property type="match status" value="1"/>
</dbReference>
<evidence type="ECO:0000256" key="1">
    <source>
        <dbReference type="SAM" id="MobiDB-lite"/>
    </source>
</evidence>
<evidence type="ECO:0000313" key="3">
    <source>
        <dbReference type="EMBL" id="MBC9176175.1"/>
    </source>
</evidence>
<dbReference type="Proteomes" id="UP000603940">
    <property type="component" value="Unassembled WGS sequence"/>
</dbReference>
<gene>
    <name evidence="3" type="ORF">IBL25_04370</name>
</gene>
<organism evidence="3 4">
    <name type="scientific">Pseudoroseomonas ludipueritiae</name>
    <dbReference type="NCBI Taxonomy" id="198093"/>
    <lineage>
        <taxon>Bacteria</taxon>
        <taxon>Pseudomonadati</taxon>
        <taxon>Pseudomonadota</taxon>
        <taxon>Alphaproteobacteria</taxon>
        <taxon>Acetobacterales</taxon>
        <taxon>Acetobacteraceae</taxon>
        <taxon>Pseudoroseomonas</taxon>
    </lineage>
</organism>
<reference evidence="3 4" key="1">
    <citation type="journal article" date="2009" name="Int. J. Syst. Evol. Microbiol.">
        <title>Transfer of Teichococcus ludipueritiae and Muricoccus roseus to the genus Roseomonas, as Roseomonas ludipueritiae comb. nov. and Roseomonas rosea comb. nov., respectively, and emended description of the genus Roseomonas.</title>
        <authorList>
            <person name="Sanchez-Porro C."/>
            <person name="Gallego V."/>
            <person name="Busse H.J."/>
            <person name="Kampfer P."/>
            <person name="Ventosa A."/>
        </authorList>
    </citation>
    <scope>NUCLEOTIDE SEQUENCE [LARGE SCALE GENOMIC DNA]</scope>
    <source>
        <strain evidence="3 4">DSM 14915</strain>
    </source>
</reference>